<dbReference type="Proteomes" id="UP000239549">
    <property type="component" value="Unassembled WGS sequence"/>
</dbReference>
<dbReference type="EMBL" id="BFAV01000119">
    <property type="protein sequence ID" value="GBF33776.1"/>
    <property type="molecule type" value="Genomic_DNA"/>
</dbReference>
<evidence type="ECO:0000313" key="2">
    <source>
        <dbReference type="EMBL" id="GBF33776.1"/>
    </source>
</evidence>
<dbReference type="Pfam" id="PF20283">
    <property type="entry name" value="CTD7"/>
    <property type="match status" value="1"/>
</dbReference>
<accession>A0A2L2XHR3</accession>
<keyword evidence="3" id="KW-1185">Reference proteome</keyword>
<comment type="caution">
    <text evidence="2">The sequence shown here is derived from an EMBL/GenBank/DDBJ whole genome shotgun (WGS) entry which is preliminary data.</text>
</comment>
<gene>
    <name evidence="2" type="ORF">DCCM_2887</name>
</gene>
<dbReference type="InterPro" id="IPR046913">
    <property type="entry name" value="ABC-3C_CTD7"/>
</dbReference>
<organism evidence="2 3">
    <name type="scientific">Desulfocucumis palustris</name>
    <dbReference type="NCBI Taxonomy" id="1898651"/>
    <lineage>
        <taxon>Bacteria</taxon>
        <taxon>Bacillati</taxon>
        <taxon>Bacillota</taxon>
        <taxon>Clostridia</taxon>
        <taxon>Eubacteriales</taxon>
        <taxon>Desulfocucumaceae</taxon>
        <taxon>Desulfocucumis</taxon>
    </lineage>
</organism>
<evidence type="ECO:0000259" key="1">
    <source>
        <dbReference type="Pfam" id="PF20283"/>
    </source>
</evidence>
<dbReference type="OrthoDB" id="2786695at2"/>
<sequence length="411" mass="47407">MSKAKNDAVKKTNLSKTHVPDKVYAYSLQVRHALYELLSCSDNDIVSIEVFDDVATQKDDGSIEATQIKSVLSNKNPISNRAVDLWKTFYNWLLAVKASELSSSSTNFKLFVAAERHGEIANSFSNAKTLEEAKKAWKEAKNEFYDKKGKEKNLSDEYALYIRDFFNHNNMLPACMIIQNFSLATIKDNYTTILYNTFCQKVLIPEDLLENVFIYILGWLDKKTAELVESSKVMSITYKDFKFQLIAITSEFNQKLSLKELAPRPTEEEIKSEYDAVRRYIRQLDIVDCNYTDKIEAISDYLRASTNRTLWASRGDISESNLKNYKDELITKWNNKKNIIKLTEKNLSPEEQGKLLYFRCKENSISIGHLCVPSFFTSGCYHALSDDMKIGWHPKYEKLLNEGCENNERSK</sequence>
<dbReference type="AlphaFoldDB" id="A0A2L2XHR3"/>
<proteinExistence type="predicted"/>
<evidence type="ECO:0000313" key="3">
    <source>
        <dbReference type="Proteomes" id="UP000239549"/>
    </source>
</evidence>
<protein>
    <recommendedName>
        <fullName evidence="1">ABC-three component systems C-terminal domain-containing protein</fullName>
    </recommendedName>
</protein>
<reference evidence="3" key="1">
    <citation type="submission" date="2018-02" db="EMBL/GenBank/DDBJ databases">
        <title>Genome sequence of Desulfocucumis palustris strain NAW-5.</title>
        <authorList>
            <person name="Watanabe M."/>
            <person name="Kojima H."/>
            <person name="Fukui M."/>
        </authorList>
    </citation>
    <scope>NUCLEOTIDE SEQUENCE [LARGE SCALE GENOMIC DNA]</scope>
    <source>
        <strain evidence="3">NAW-5</strain>
    </source>
</reference>
<name>A0A2L2XHR3_9FIRM</name>
<feature type="domain" description="ABC-three component systems C-terminal" evidence="1">
    <location>
        <begin position="280"/>
        <end position="400"/>
    </location>
</feature>
<dbReference type="RefSeq" id="WP_104372115.1">
    <property type="nucleotide sequence ID" value="NZ_BFAV01000119.1"/>
</dbReference>